<dbReference type="EMBL" id="JXLG01000004">
    <property type="protein sequence ID" value="KJY62063.1"/>
    <property type="molecule type" value="Genomic_DNA"/>
</dbReference>
<dbReference type="Proteomes" id="UP000033682">
    <property type="component" value="Unassembled WGS sequence"/>
</dbReference>
<dbReference type="EC" id="6.3.1.5" evidence="11 13"/>
<evidence type="ECO:0000256" key="5">
    <source>
        <dbReference type="ARBA" id="ARBA00022741"/>
    </source>
</evidence>
<comment type="similarity">
    <text evidence="1 13 14">Belongs to the NAD synthetase family.</text>
</comment>
<dbReference type="STRING" id="303541.JF72_02710"/>
<evidence type="ECO:0000256" key="7">
    <source>
        <dbReference type="ARBA" id="ARBA00022842"/>
    </source>
</evidence>
<dbReference type="CDD" id="cd00553">
    <property type="entry name" value="NAD_synthase"/>
    <property type="match status" value="1"/>
</dbReference>
<dbReference type="GO" id="GO:0005737">
    <property type="term" value="C:cytoplasm"/>
    <property type="evidence" value="ECO:0007669"/>
    <property type="project" value="InterPro"/>
</dbReference>
<dbReference type="GO" id="GO:0008795">
    <property type="term" value="F:NAD+ synthase activity"/>
    <property type="evidence" value="ECO:0007669"/>
    <property type="project" value="UniProtKB-UniRule"/>
</dbReference>
<dbReference type="InterPro" id="IPR022310">
    <property type="entry name" value="NAD/GMP_synthase"/>
</dbReference>
<feature type="binding site" evidence="13">
    <location>
        <position position="53"/>
    </location>
    <ligand>
        <name>Mg(2+)</name>
        <dbReference type="ChEBI" id="CHEBI:18420"/>
    </ligand>
</feature>
<dbReference type="NCBIfam" id="NF001979">
    <property type="entry name" value="PRK00768.1"/>
    <property type="match status" value="1"/>
</dbReference>
<comment type="subunit">
    <text evidence="2 13">Homodimer.</text>
</comment>
<feature type="binding site" evidence="13">
    <location>
        <position position="161"/>
    </location>
    <ligand>
        <name>ATP</name>
        <dbReference type="ChEBI" id="CHEBI:30616"/>
    </ligand>
</feature>
<sequence>MRPLQKEIIAYEHVLPEIDPKKEIRRSVDFLKDYLKANPFLKSYVLGISGGQDSTLTGKLCQMAIAEMREETGDNSYQFIAVRLPYGVQADAQDAADAVEFQKPDQDLIVNIKPAVDAMVASLNEAGQEITDFNKGNIKARERMVVQYGIAGANNGAVVGTDHAAENFSGFYTKYGDGAADLTPLFRLDKRQGKKMLKELGCPEHLYLKTPTADLEEDQPDLPDETALGVTYQEVDDYLEGREVSDEAAEKIEALWRKSEHKRRMPVSVFDDFYKHK</sequence>
<evidence type="ECO:0000256" key="10">
    <source>
        <dbReference type="ARBA" id="ARBA00055966"/>
    </source>
</evidence>
<evidence type="ECO:0000256" key="15">
    <source>
        <dbReference type="RuleBase" id="RU003812"/>
    </source>
</evidence>
<dbReference type="GO" id="GO:0046872">
    <property type="term" value="F:metal ion binding"/>
    <property type="evidence" value="ECO:0007669"/>
    <property type="project" value="UniProtKB-KW"/>
</dbReference>
<dbReference type="Pfam" id="PF02540">
    <property type="entry name" value="NAD_synthase"/>
    <property type="match status" value="1"/>
</dbReference>
<evidence type="ECO:0000256" key="13">
    <source>
        <dbReference type="HAMAP-Rule" id="MF_00193"/>
    </source>
</evidence>
<dbReference type="NCBIfam" id="TIGR00552">
    <property type="entry name" value="nadE"/>
    <property type="match status" value="1"/>
</dbReference>
<keyword evidence="3 13" id="KW-0436">Ligase</keyword>
<keyword evidence="5 13" id="KW-0547">Nucleotide-binding</keyword>
<reference evidence="17 18" key="1">
    <citation type="submission" date="2015-01" db="EMBL/GenBank/DDBJ databases">
        <title>Comparative genomics of the lactic acid bacteria isolated from the honey bee gut.</title>
        <authorList>
            <person name="Ellegaard K.M."/>
            <person name="Tamarit D."/>
            <person name="Javelind E."/>
            <person name="Olofsson T."/>
            <person name="Andersson S.G."/>
            <person name="Vasquez A."/>
        </authorList>
    </citation>
    <scope>NUCLEOTIDE SEQUENCE [LARGE SCALE GENOMIC DNA]</scope>
    <source>
        <strain evidence="17 18">Hma11</strain>
    </source>
</reference>
<dbReference type="SUPFAM" id="SSF52402">
    <property type="entry name" value="Adenine nucleotide alpha hydrolases-like"/>
    <property type="match status" value="1"/>
</dbReference>
<evidence type="ECO:0000256" key="9">
    <source>
        <dbReference type="ARBA" id="ARBA00051206"/>
    </source>
</evidence>
<dbReference type="UniPathway" id="UPA00253">
    <property type="reaction ID" value="UER00333"/>
</dbReference>
<feature type="binding site" description="in other chain" evidence="13">
    <location>
        <begin position="261"/>
        <end position="262"/>
    </location>
    <ligand>
        <name>deamido-NAD(+)</name>
        <dbReference type="ChEBI" id="CHEBI:58437"/>
        <note>ligand shared between two neighboring subunits</note>
    </ligand>
</feature>
<keyword evidence="7 13" id="KW-0460">Magnesium</keyword>
<dbReference type="InterPro" id="IPR022926">
    <property type="entry name" value="NH(3)-dep_NAD(+)_synth"/>
</dbReference>
<feature type="binding site" description="in other chain" evidence="13">
    <location>
        <position position="141"/>
    </location>
    <ligand>
        <name>deamido-NAD(+)</name>
        <dbReference type="ChEBI" id="CHEBI:58437"/>
        <note>ligand shared between two neighboring subunits</note>
    </ligand>
</feature>
<dbReference type="FunFam" id="3.40.50.620:FF:000015">
    <property type="entry name" value="NH(3)-dependent NAD(+) synthetase"/>
    <property type="match status" value="1"/>
</dbReference>
<dbReference type="Gene3D" id="3.40.50.620">
    <property type="entry name" value="HUPs"/>
    <property type="match status" value="1"/>
</dbReference>
<comment type="catalytic activity">
    <reaction evidence="9 13 15">
        <text>deamido-NAD(+) + NH4(+) + ATP = AMP + diphosphate + NAD(+) + H(+)</text>
        <dbReference type="Rhea" id="RHEA:21188"/>
        <dbReference type="ChEBI" id="CHEBI:15378"/>
        <dbReference type="ChEBI" id="CHEBI:28938"/>
        <dbReference type="ChEBI" id="CHEBI:30616"/>
        <dbReference type="ChEBI" id="CHEBI:33019"/>
        <dbReference type="ChEBI" id="CHEBI:57540"/>
        <dbReference type="ChEBI" id="CHEBI:58437"/>
        <dbReference type="ChEBI" id="CHEBI:456215"/>
        <dbReference type="EC" id="6.3.1.5"/>
    </reaction>
</comment>
<keyword evidence="8 13" id="KW-0520">NAD</keyword>
<keyword evidence="6 13" id="KW-0067">ATP-binding</keyword>
<keyword evidence="18" id="KW-1185">Reference proteome</keyword>
<evidence type="ECO:0000259" key="16">
    <source>
        <dbReference type="Pfam" id="PF02540"/>
    </source>
</evidence>
<evidence type="ECO:0000256" key="3">
    <source>
        <dbReference type="ARBA" id="ARBA00022598"/>
    </source>
</evidence>
<dbReference type="GO" id="GO:0009435">
    <property type="term" value="P:NAD+ biosynthetic process"/>
    <property type="evidence" value="ECO:0007669"/>
    <property type="project" value="UniProtKB-UniRule"/>
</dbReference>
<dbReference type="InterPro" id="IPR003694">
    <property type="entry name" value="NAD_synthase"/>
</dbReference>
<proteinExistence type="inferred from homology"/>
<feature type="binding site" evidence="13">
    <location>
        <position position="181"/>
    </location>
    <ligand>
        <name>deamido-NAD(+)</name>
        <dbReference type="ChEBI" id="CHEBI:58437"/>
        <note>ligand shared between two neighboring subunits</note>
    </ligand>
</feature>
<evidence type="ECO:0000256" key="8">
    <source>
        <dbReference type="ARBA" id="ARBA00023027"/>
    </source>
</evidence>
<gene>
    <name evidence="13 17" type="primary">nadE</name>
    <name evidence="17" type="ORF">JF72_02710</name>
</gene>
<evidence type="ECO:0000256" key="12">
    <source>
        <dbReference type="ARBA" id="ARBA00070926"/>
    </source>
</evidence>
<evidence type="ECO:0000256" key="14">
    <source>
        <dbReference type="RuleBase" id="RU003811"/>
    </source>
</evidence>
<dbReference type="InterPro" id="IPR014729">
    <property type="entry name" value="Rossmann-like_a/b/a_fold"/>
</dbReference>
<evidence type="ECO:0000256" key="2">
    <source>
        <dbReference type="ARBA" id="ARBA00011738"/>
    </source>
</evidence>
<feature type="binding site" evidence="13">
    <location>
        <position position="166"/>
    </location>
    <ligand>
        <name>Mg(2+)</name>
        <dbReference type="ChEBI" id="CHEBI:18420"/>
    </ligand>
</feature>
<dbReference type="AlphaFoldDB" id="A0A0F4LUL7"/>
<keyword evidence="4 13" id="KW-0479">Metal-binding</keyword>
<comment type="caution">
    <text evidence="17">The sequence shown here is derived from an EMBL/GenBank/DDBJ whole genome shotgun (WGS) entry which is preliminary data.</text>
</comment>
<dbReference type="RefSeq" id="WP_046306125.1">
    <property type="nucleotide sequence ID" value="NZ_KQ033999.1"/>
</dbReference>
<evidence type="ECO:0000256" key="1">
    <source>
        <dbReference type="ARBA" id="ARBA00005859"/>
    </source>
</evidence>
<evidence type="ECO:0000256" key="6">
    <source>
        <dbReference type="ARBA" id="ARBA00022840"/>
    </source>
</evidence>
<comment type="function">
    <text evidence="10 13">Catalyzes the ATP-dependent amidation of deamido-NAD to form NAD. Uses ammonia as a nitrogen source.</text>
</comment>
<evidence type="ECO:0000256" key="11">
    <source>
        <dbReference type="ARBA" id="ARBA00066987"/>
    </source>
</evidence>
<dbReference type="PANTHER" id="PTHR23090:SF7">
    <property type="entry name" value="NH(3)-DEPENDENT NAD(+) SYNTHETASE"/>
    <property type="match status" value="1"/>
</dbReference>
<feature type="binding site" evidence="13">
    <location>
        <position position="190"/>
    </location>
    <ligand>
        <name>ATP</name>
        <dbReference type="ChEBI" id="CHEBI:30616"/>
    </ligand>
</feature>
<feature type="binding site" evidence="13">
    <location>
        <begin position="47"/>
        <end position="54"/>
    </location>
    <ligand>
        <name>ATP</name>
        <dbReference type="ChEBI" id="CHEBI:30616"/>
    </ligand>
</feature>
<feature type="domain" description="NAD/GMP synthase" evidence="16">
    <location>
        <begin position="24"/>
        <end position="266"/>
    </location>
</feature>
<evidence type="ECO:0000313" key="18">
    <source>
        <dbReference type="Proteomes" id="UP000033682"/>
    </source>
</evidence>
<dbReference type="HAMAP" id="MF_00193">
    <property type="entry name" value="NadE_ammonia_dep"/>
    <property type="match status" value="1"/>
</dbReference>
<accession>A0A0F4LUL7</accession>
<dbReference type="PANTHER" id="PTHR23090">
    <property type="entry name" value="NH 3 /GLUTAMINE-DEPENDENT NAD + SYNTHETASE"/>
    <property type="match status" value="1"/>
</dbReference>
<organism evidence="17 18">
    <name type="scientific">Lactobacillus apis</name>
    <dbReference type="NCBI Taxonomy" id="303541"/>
    <lineage>
        <taxon>Bacteria</taxon>
        <taxon>Bacillati</taxon>
        <taxon>Bacillota</taxon>
        <taxon>Bacilli</taxon>
        <taxon>Lactobacillales</taxon>
        <taxon>Lactobacillaceae</taxon>
        <taxon>Lactobacillus</taxon>
    </lineage>
</organism>
<protein>
    <recommendedName>
        <fullName evidence="12 13">NH(3)-dependent NAD(+) synthetase</fullName>
        <ecNumber evidence="11 13">6.3.1.5</ecNumber>
    </recommendedName>
</protein>
<feature type="binding site" description="in other chain" evidence="13">
    <location>
        <position position="174"/>
    </location>
    <ligand>
        <name>deamido-NAD(+)</name>
        <dbReference type="ChEBI" id="CHEBI:58437"/>
        <note>ligand shared between two neighboring subunits</note>
    </ligand>
</feature>
<dbReference type="HOGENOM" id="CLU_059327_3_0_9"/>
<feature type="binding site" evidence="13">
    <location>
        <position position="212"/>
    </location>
    <ligand>
        <name>ATP</name>
        <dbReference type="ChEBI" id="CHEBI:30616"/>
    </ligand>
</feature>
<evidence type="ECO:0000256" key="4">
    <source>
        <dbReference type="ARBA" id="ARBA00022723"/>
    </source>
</evidence>
<dbReference type="GO" id="GO:0005524">
    <property type="term" value="F:ATP binding"/>
    <property type="evidence" value="ECO:0007669"/>
    <property type="project" value="UniProtKB-UniRule"/>
</dbReference>
<name>A0A0F4LUL7_9LACO</name>
<dbReference type="PATRIC" id="fig|303541.3.peg.417"/>
<dbReference type="GO" id="GO:0003952">
    <property type="term" value="F:NAD+ synthase (glutamine-hydrolyzing) activity"/>
    <property type="evidence" value="ECO:0007669"/>
    <property type="project" value="InterPro"/>
</dbReference>
<evidence type="ECO:0000313" key="17">
    <source>
        <dbReference type="EMBL" id="KJY62063.1"/>
    </source>
</evidence>
<comment type="pathway">
    <text evidence="13">Cofactor biosynthesis; NAD(+) biosynthesis; NAD(+) from deamido-NAD(+) (ammonia route): step 1/1.</text>
</comment>
<dbReference type="GO" id="GO:0004359">
    <property type="term" value="F:glutaminase activity"/>
    <property type="evidence" value="ECO:0007669"/>
    <property type="project" value="InterPro"/>
</dbReference>